<reference evidence="4 5" key="1">
    <citation type="submission" date="2019-02" db="EMBL/GenBank/DDBJ databases">
        <title>Deep-cultivation of Planctomycetes and their phenomic and genomic characterization uncovers novel biology.</title>
        <authorList>
            <person name="Wiegand S."/>
            <person name="Jogler M."/>
            <person name="Boedeker C."/>
            <person name="Pinto D."/>
            <person name="Vollmers J."/>
            <person name="Rivas-Marin E."/>
            <person name="Kohn T."/>
            <person name="Peeters S.H."/>
            <person name="Heuer A."/>
            <person name="Rast P."/>
            <person name="Oberbeckmann S."/>
            <person name="Bunk B."/>
            <person name="Jeske O."/>
            <person name="Meyerdierks A."/>
            <person name="Storesund J.E."/>
            <person name="Kallscheuer N."/>
            <person name="Luecker S."/>
            <person name="Lage O.M."/>
            <person name="Pohl T."/>
            <person name="Merkel B.J."/>
            <person name="Hornburger P."/>
            <person name="Mueller R.-W."/>
            <person name="Bruemmer F."/>
            <person name="Labrenz M."/>
            <person name="Spormann A.M."/>
            <person name="Op den Camp H."/>
            <person name="Overmann J."/>
            <person name="Amann R."/>
            <person name="Jetten M.S.M."/>
            <person name="Mascher T."/>
            <person name="Medema M.H."/>
            <person name="Devos D.P."/>
            <person name="Kaster A.-K."/>
            <person name="Ovreas L."/>
            <person name="Rohde M."/>
            <person name="Galperin M.Y."/>
            <person name="Jogler C."/>
        </authorList>
    </citation>
    <scope>NUCLEOTIDE SEQUENCE [LARGE SCALE GENOMIC DNA]</scope>
    <source>
        <strain evidence="4 5">Pla133</strain>
    </source>
</reference>
<proteinExistence type="predicted"/>
<dbReference type="Proteomes" id="UP000316921">
    <property type="component" value="Chromosome"/>
</dbReference>
<feature type="transmembrane region" description="Helical" evidence="3">
    <location>
        <begin position="248"/>
        <end position="270"/>
    </location>
</feature>
<feature type="compositionally biased region" description="Acidic residues" evidence="2">
    <location>
        <begin position="356"/>
        <end position="365"/>
    </location>
</feature>
<dbReference type="EMBL" id="CP036287">
    <property type="protein sequence ID" value="QDU65415.1"/>
    <property type="molecule type" value="Genomic_DNA"/>
</dbReference>
<keyword evidence="3" id="KW-0472">Membrane</keyword>
<gene>
    <name evidence="4" type="ORF">Pla133_04800</name>
</gene>
<evidence type="ECO:0000256" key="1">
    <source>
        <dbReference type="SAM" id="Coils"/>
    </source>
</evidence>
<protein>
    <submittedName>
        <fullName evidence="4">Uncharacterized protein</fullName>
    </submittedName>
</protein>
<feature type="transmembrane region" description="Helical" evidence="3">
    <location>
        <begin position="290"/>
        <end position="308"/>
    </location>
</feature>
<keyword evidence="3" id="KW-0812">Transmembrane</keyword>
<sequence>MKDGLDRVDLAEVEAQLRRIEEHLNRLSAHAAGARDRMRASVASIVGVDLGGRTTLAAEQWSRLTETQRDASVGRLTELADELAGLDPAGPLSVRPVPPGITLVAAGAMLVATLAVLSMILGRWHDATARVPLAQVEALESSVDALRAARALEERAMRALAPPDFPDDSSQPPAVAPDAAYSAAHAAVRAAESDVATRTLGLFGDARILPSEALVIEMVMWMGALGGLAHLLTSFAKYVGYRRLQRSWLIYYLFLPIQGAALAVIVYLVLRVGILAPSGLSDGGSANLNLVGIYAFAGLTGLFSKVALDKLAEVFQTAFRTRAVAEDQGEGLAQVQVTAPVRPPEPEPADSAQLVDEVETPDAPEAEGTPSRKRTAKRRASEEKPGS</sequence>
<feature type="transmembrane region" description="Helical" evidence="3">
    <location>
        <begin position="218"/>
        <end position="236"/>
    </location>
</feature>
<name>A0A518BEJ7_9BACT</name>
<dbReference type="KEGG" id="pbap:Pla133_04800"/>
<feature type="coiled-coil region" evidence="1">
    <location>
        <begin position="10"/>
        <end position="37"/>
    </location>
</feature>
<keyword evidence="3" id="KW-1133">Transmembrane helix</keyword>
<accession>A0A518BEJ7</accession>
<evidence type="ECO:0000256" key="2">
    <source>
        <dbReference type="SAM" id="MobiDB-lite"/>
    </source>
</evidence>
<evidence type="ECO:0000313" key="5">
    <source>
        <dbReference type="Proteomes" id="UP000316921"/>
    </source>
</evidence>
<keyword evidence="5" id="KW-1185">Reference proteome</keyword>
<dbReference type="AlphaFoldDB" id="A0A518BEJ7"/>
<keyword evidence="1" id="KW-0175">Coiled coil</keyword>
<feature type="region of interest" description="Disordered" evidence="2">
    <location>
        <begin position="339"/>
        <end position="387"/>
    </location>
</feature>
<feature type="transmembrane region" description="Helical" evidence="3">
    <location>
        <begin position="101"/>
        <end position="121"/>
    </location>
</feature>
<organism evidence="4 5">
    <name type="scientific">Engelhardtia mirabilis</name>
    <dbReference type="NCBI Taxonomy" id="2528011"/>
    <lineage>
        <taxon>Bacteria</taxon>
        <taxon>Pseudomonadati</taxon>
        <taxon>Planctomycetota</taxon>
        <taxon>Planctomycetia</taxon>
        <taxon>Planctomycetia incertae sedis</taxon>
        <taxon>Engelhardtia</taxon>
    </lineage>
</organism>
<dbReference type="RefSeq" id="WP_145061991.1">
    <property type="nucleotide sequence ID" value="NZ_CP036287.1"/>
</dbReference>
<evidence type="ECO:0000313" key="4">
    <source>
        <dbReference type="EMBL" id="QDU65415.1"/>
    </source>
</evidence>
<evidence type="ECO:0000256" key="3">
    <source>
        <dbReference type="SAM" id="Phobius"/>
    </source>
</evidence>